<gene>
    <name evidence="7" type="ordered locus">RPE_3253</name>
</gene>
<dbReference type="SUPFAM" id="SSF52980">
    <property type="entry name" value="Restriction endonuclease-like"/>
    <property type="match status" value="1"/>
</dbReference>
<evidence type="ECO:0000256" key="2">
    <source>
        <dbReference type="ARBA" id="ARBA00022759"/>
    </source>
</evidence>
<dbReference type="InterPro" id="IPR011335">
    <property type="entry name" value="Restrct_endonuc-II-like"/>
</dbReference>
<dbReference type="EC" id="3.1.-.-" evidence="6"/>
<dbReference type="KEGG" id="rpe:RPE_3253"/>
<keyword evidence="1 6" id="KW-0540">Nuclease</keyword>
<evidence type="ECO:0000256" key="1">
    <source>
        <dbReference type="ARBA" id="ARBA00022722"/>
    </source>
</evidence>
<keyword evidence="2 6" id="KW-0255">Endonuclease</keyword>
<dbReference type="GO" id="GO:0006298">
    <property type="term" value="P:mismatch repair"/>
    <property type="evidence" value="ECO:0007669"/>
    <property type="project" value="UniProtKB-UniRule"/>
</dbReference>
<dbReference type="eggNOG" id="COG3727">
    <property type="taxonomic scope" value="Bacteria"/>
</dbReference>
<reference evidence="7" key="1">
    <citation type="submission" date="2006-09" db="EMBL/GenBank/DDBJ databases">
        <title>Complete sequence of Rhodopseudomonas palustris BisA53.</title>
        <authorList>
            <consortium name="US DOE Joint Genome Institute"/>
            <person name="Copeland A."/>
            <person name="Lucas S."/>
            <person name="Lapidus A."/>
            <person name="Barry K."/>
            <person name="Detter J.C."/>
            <person name="Glavina del Rio T."/>
            <person name="Hammon N."/>
            <person name="Israni S."/>
            <person name="Dalin E."/>
            <person name="Tice H."/>
            <person name="Pitluck S."/>
            <person name="Chain P."/>
            <person name="Malfatti S."/>
            <person name="Shin M."/>
            <person name="Vergez L."/>
            <person name="Schmutz J."/>
            <person name="Larimer F."/>
            <person name="Land M."/>
            <person name="Hauser L."/>
            <person name="Pelletier D.A."/>
            <person name="Kyrpides N."/>
            <person name="Kim E."/>
            <person name="Harwood C.S."/>
            <person name="Oda Y."/>
            <person name="Richardson P."/>
        </authorList>
    </citation>
    <scope>NUCLEOTIDE SEQUENCE [LARGE SCALE GENOMIC DNA]</scope>
    <source>
        <strain evidence="7">BisA53</strain>
    </source>
</reference>
<keyword evidence="5 6" id="KW-0234">DNA repair</keyword>
<evidence type="ECO:0000256" key="5">
    <source>
        <dbReference type="ARBA" id="ARBA00023204"/>
    </source>
</evidence>
<dbReference type="REBASE" id="13697">
    <property type="entry name" value="V.RpaB53ORF3252P"/>
</dbReference>
<organism evidence="7">
    <name type="scientific">Rhodopseudomonas palustris (strain BisA53)</name>
    <dbReference type="NCBI Taxonomy" id="316055"/>
    <lineage>
        <taxon>Bacteria</taxon>
        <taxon>Pseudomonadati</taxon>
        <taxon>Pseudomonadota</taxon>
        <taxon>Alphaproteobacteria</taxon>
        <taxon>Hyphomicrobiales</taxon>
        <taxon>Nitrobacteraceae</taxon>
        <taxon>Rhodopseudomonas</taxon>
    </lineage>
</organism>
<dbReference type="PIRSF" id="PIRSF018267">
    <property type="entry name" value="VSR_endonuc"/>
    <property type="match status" value="1"/>
</dbReference>
<dbReference type="Pfam" id="PF03852">
    <property type="entry name" value="Vsr"/>
    <property type="match status" value="1"/>
</dbReference>
<keyword evidence="3 6" id="KW-0227">DNA damage</keyword>
<protein>
    <recommendedName>
        <fullName evidence="6">Very short patch repair endonuclease</fullName>
        <ecNumber evidence="6">3.1.-.-</ecNumber>
    </recommendedName>
</protein>
<evidence type="ECO:0000256" key="6">
    <source>
        <dbReference type="PIRNR" id="PIRNR018267"/>
    </source>
</evidence>
<dbReference type="STRING" id="316055.RPE_3253"/>
<dbReference type="GO" id="GO:0016787">
    <property type="term" value="F:hydrolase activity"/>
    <property type="evidence" value="ECO:0007669"/>
    <property type="project" value="UniProtKB-KW"/>
</dbReference>
<dbReference type="GO" id="GO:0004519">
    <property type="term" value="F:endonuclease activity"/>
    <property type="evidence" value="ECO:0007669"/>
    <property type="project" value="UniProtKB-KW"/>
</dbReference>
<dbReference type="Gene3D" id="3.40.960.10">
    <property type="entry name" value="VSR Endonuclease"/>
    <property type="match status" value="1"/>
</dbReference>
<name>Q07LJ7_RHOP5</name>
<dbReference type="InterPro" id="IPR004603">
    <property type="entry name" value="DNA_mismatch_endonuc_vsr"/>
</dbReference>
<dbReference type="NCBIfam" id="TIGR00632">
    <property type="entry name" value="vsr"/>
    <property type="match status" value="1"/>
</dbReference>
<evidence type="ECO:0000313" key="7">
    <source>
        <dbReference type="EMBL" id="ABJ07187.1"/>
    </source>
</evidence>
<keyword evidence="4 6" id="KW-0378">Hydrolase</keyword>
<dbReference type="EMBL" id="CP000463">
    <property type="protein sequence ID" value="ABJ07187.1"/>
    <property type="molecule type" value="Genomic_DNA"/>
</dbReference>
<dbReference type="AlphaFoldDB" id="Q07LJ7"/>
<sequence length="140" mass="16302">MMADTISTTHRSWNMSRIRGRDTEPEVKLRSLLHRAGYRFRLHDRNLPGRPDIVLPRYRATIFVHGCFWHRHEGCGNATTPSTRPEFWKAKFDGNVVRDRVNAERLADHGWRVIVVWECDLKKDPGGVLSSINRALRGDR</sequence>
<evidence type="ECO:0000256" key="4">
    <source>
        <dbReference type="ARBA" id="ARBA00022801"/>
    </source>
</evidence>
<dbReference type="CDD" id="cd00221">
    <property type="entry name" value="Vsr"/>
    <property type="match status" value="1"/>
</dbReference>
<accession>Q07LJ7</accession>
<comment type="function">
    <text evidence="6">May nick specific sequences that contain T:G mispairs resulting from m5C-deamination.</text>
</comment>
<dbReference type="HOGENOM" id="CLU_111913_3_0_5"/>
<proteinExistence type="inferred from homology"/>
<evidence type="ECO:0000256" key="3">
    <source>
        <dbReference type="ARBA" id="ARBA00022763"/>
    </source>
</evidence>
<comment type="similarity">
    <text evidence="6">Belongs to the vsr family.</text>
</comment>